<dbReference type="OrthoDB" id="9804823at2"/>
<organism evidence="1 2">
    <name type="scientific">Thermochromatium tepidum ATCC 43061</name>
    <dbReference type="NCBI Taxonomy" id="316276"/>
    <lineage>
        <taxon>Bacteria</taxon>
        <taxon>Pseudomonadati</taxon>
        <taxon>Pseudomonadota</taxon>
        <taxon>Gammaproteobacteria</taxon>
        <taxon>Chromatiales</taxon>
        <taxon>Chromatiaceae</taxon>
        <taxon>Thermochromatium</taxon>
    </lineage>
</organism>
<reference evidence="1 2" key="1">
    <citation type="submission" date="2019-12" db="EMBL/GenBank/DDBJ databases">
        <title>The complete genome of the thermophilic, anoxygenic phototrophic gammaproteobacterium Thermochromatium tepidum.</title>
        <authorList>
            <person name="Sattley W.M."/>
            <person name="Swingley W.D."/>
            <person name="Burchell B.M."/>
            <person name="Gurbani S.A."/>
            <person name="Kujawa C.M."/>
            <person name="Nuccio D.A."/>
            <person name="Schladweiler J."/>
            <person name="Shaffer K.N."/>
            <person name="Stokes L.M."/>
            <person name="Touchman J.W."/>
            <person name="Blankenship R.E."/>
            <person name="Madigan M.T."/>
        </authorList>
    </citation>
    <scope>NUCLEOTIDE SEQUENCE [LARGE SCALE GENOMIC DNA]</scope>
    <source>
        <strain evidence="1 2">ATCC 43061</strain>
    </source>
</reference>
<protein>
    <recommendedName>
        <fullName evidence="3">PIN domain-containing protein</fullName>
    </recommendedName>
</protein>
<dbReference type="KEGG" id="ttp:E6P07_11310"/>
<dbReference type="Gene3D" id="3.40.50.1010">
    <property type="entry name" value="5'-nuclease"/>
    <property type="match status" value="1"/>
</dbReference>
<keyword evidence="2" id="KW-1185">Reference proteome</keyword>
<gene>
    <name evidence="1" type="ORF">E6P07_11310</name>
</gene>
<accession>A0A6I6E9Y7</accession>
<name>A0A6I6E9Y7_THETI</name>
<sequence>MPAFDAQAASRYAAIVARCTGAGRPINVEDAQIAAIALAHRINWVTRHTHDFAGIEGLAPLDPWQPAA</sequence>
<dbReference type="Proteomes" id="UP000426424">
    <property type="component" value="Chromosome"/>
</dbReference>
<evidence type="ECO:0000313" key="1">
    <source>
        <dbReference type="EMBL" id="QGU33513.1"/>
    </source>
</evidence>
<dbReference type="AlphaFoldDB" id="A0A6I6E9Y7"/>
<dbReference type="EMBL" id="CP039268">
    <property type="protein sequence ID" value="QGU33513.1"/>
    <property type="molecule type" value="Genomic_DNA"/>
</dbReference>
<proteinExistence type="predicted"/>
<dbReference type="InterPro" id="IPR029060">
    <property type="entry name" value="PIN-like_dom_sf"/>
</dbReference>
<evidence type="ECO:0008006" key="3">
    <source>
        <dbReference type="Google" id="ProtNLM"/>
    </source>
</evidence>
<dbReference type="SUPFAM" id="SSF88723">
    <property type="entry name" value="PIN domain-like"/>
    <property type="match status" value="1"/>
</dbReference>
<evidence type="ECO:0000313" key="2">
    <source>
        <dbReference type="Proteomes" id="UP000426424"/>
    </source>
</evidence>
<dbReference type="RefSeq" id="WP_153975705.1">
    <property type="nucleotide sequence ID" value="NZ_CP039268.1"/>
</dbReference>